<organism evidence="2 3">
    <name type="scientific">Lactobacillus hamsteri DSM 5661 = JCM 6256</name>
    <dbReference type="NCBI Taxonomy" id="1423754"/>
    <lineage>
        <taxon>Bacteria</taxon>
        <taxon>Bacillati</taxon>
        <taxon>Bacillota</taxon>
        <taxon>Bacilli</taxon>
        <taxon>Lactobacillales</taxon>
        <taxon>Lactobacillaceae</taxon>
        <taxon>Lactobacillus</taxon>
    </lineage>
</organism>
<sequence>MDFYHNVIGLPIISDQTNDNFASLKCGNSLLRFRKLSNDVGAIVANNLSTGNFDFCLESSDSVANIINNFKQHNISIELGPVTKHGAKGKMTSVYVRDPDGNLVEISSYN</sequence>
<name>A0A0R1Y6N4_9LACO</name>
<dbReference type="InterPro" id="IPR029068">
    <property type="entry name" value="Glyas_Bleomycin-R_OHBP_Dase"/>
</dbReference>
<dbReference type="STRING" id="1423754.FC39_GL001481"/>
<evidence type="ECO:0000313" key="2">
    <source>
        <dbReference type="EMBL" id="KRM38087.1"/>
    </source>
</evidence>
<dbReference type="eggNOG" id="COG0346">
    <property type="taxonomic scope" value="Bacteria"/>
</dbReference>
<evidence type="ECO:0000313" key="3">
    <source>
        <dbReference type="Proteomes" id="UP000051223"/>
    </source>
</evidence>
<dbReference type="Gene3D" id="3.10.180.10">
    <property type="entry name" value="2,3-Dihydroxybiphenyl 1,2-Dioxygenase, domain 1"/>
    <property type="match status" value="1"/>
</dbReference>
<dbReference type="AlphaFoldDB" id="A0A0R1Y6N4"/>
<feature type="domain" description="VOC" evidence="1">
    <location>
        <begin position="1"/>
        <end position="109"/>
    </location>
</feature>
<dbReference type="Pfam" id="PF00903">
    <property type="entry name" value="Glyoxalase"/>
    <property type="match status" value="1"/>
</dbReference>
<keyword evidence="3" id="KW-1185">Reference proteome</keyword>
<dbReference type="InterPro" id="IPR004360">
    <property type="entry name" value="Glyas_Fos-R_dOase_dom"/>
</dbReference>
<comment type="caution">
    <text evidence="2">The sequence shown here is derived from an EMBL/GenBank/DDBJ whole genome shotgun (WGS) entry which is preliminary data.</text>
</comment>
<dbReference type="EMBL" id="AZGI01000054">
    <property type="protein sequence ID" value="KRM38087.1"/>
    <property type="molecule type" value="Genomic_DNA"/>
</dbReference>
<dbReference type="PATRIC" id="fig|1423754.3.peg.1524"/>
<proteinExistence type="predicted"/>
<accession>A0A0R1Y6N4</accession>
<reference evidence="2 3" key="1">
    <citation type="journal article" date="2015" name="Genome Announc.">
        <title>Expanding the biotechnology potential of lactobacilli through comparative genomics of 213 strains and associated genera.</title>
        <authorList>
            <person name="Sun Z."/>
            <person name="Harris H.M."/>
            <person name="McCann A."/>
            <person name="Guo C."/>
            <person name="Argimon S."/>
            <person name="Zhang W."/>
            <person name="Yang X."/>
            <person name="Jeffery I.B."/>
            <person name="Cooney J.C."/>
            <person name="Kagawa T.F."/>
            <person name="Liu W."/>
            <person name="Song Y."/>
            <person name="Salvetti E."/>
            <person name="Wrobel A."/>
            <person name="Rasinkangas P."/>
            <person name="Parkhill J."/>
            <person name="Rea M.C."/>
            <person name="O'Sullivan O."/>
            <person name="Ritari J."/>
            <person name="Douillard F.P."/>
            <person name="Paul Ross R."/>
            <person name="Yang R."/>
            <person name="Briner A.E."/>
            <person name="Felis G.E."/>
            <person name="de Vos W.M."/>
            <person name="Barrangou R."/>
            <person name="Klaenhammer T.R."/>
            <person name="Caufield P.W."/>
            <person name="Cui Y."/>
            <person name="Zhang H."/>
            <person name="O'Toole P.W."/>
        </authorList>
    </citation>
    <scope>NUCLEOTIDE SEQUENCE [LARGE SCALE GENOMIC DNA]</scope>
    <source>
        <strain evidence="2 3">DSM 5661</strain>
    </source>
</reference>
<dbReference type="InterPro" id="IPR037523">
    <property type="entry name" value="VOC_core"/>
</dbReference>
<protein>
    <recommendedName>
        <fullName evidence="1">VOC domain-containing protein</fullName>
    </recommendedName>
</protein>
<evidence type="ECO:0000259" key="1">
    <source>
        <dbReference type="PROSITE" id="PS51819"/>
    </source>
</evidence>
<dbReference type="Proteomes" id="UP000051223">
    <property type="component" value="Unassembled WGS sequence"/>
</dbReference>
<dbReference type="SUPFAM" id="SSF54593">
    <property type="entry name" value="Glyoxalase/Bleomycin resistance protein/Dihydroxybiphenyl dioxygenase"/>
    <property type="match status" value="1"/>
</dbReference>
<gene>
    <name evidence="2" type="ORF">FC39_GL001481</name>
</gene>
<dbReference type="PROSITE" id="PS51819">
    <property type="entry name" value="VOC"/>
    <property type="match status" value="1"/>
</dbReference>